<dbReference type="PROSITE" id="PS50097">
    <property type="entry name" value="BTB"/>
    <property type="match status" value="1"/>
</dbReference>
<dbReference type="Pfam" id="PF00651">
    <property type="entry name" value="BTB"/>
    <property type="match status" value="1"/>
</dbReference>
<dbReference type="EMBL" id="KV722379">
    <property type="protein sequence ID" value="OCH91782.1"/>
    <property type="molecule type" value="Genomic_DNA"/>
</dbReference>
<sequence length="310" mass="34654">MQADAENQDLDNTSTPFLDALHPLFSSPDGDVVLGSKDGVFFRVHSFVLKMTSGWFRAMFTLPQKAPPDPLDPIYVGEDASALEGLLRMICGLPIPKLDTYEVIEPILDAAEKYDMPGPLSIIRALVVTPALLADPLRLYAMACRYGWHEEARTASQCTLALNLHAPEHRPMLQKLRTDALLNLLELHHGRREALRGRLNDPPFVNDHGDATCSHCGQPVDYHTWRELKYAIILEMDVRPLGDTIVNSGMTDWQTARACWAAKCSNCDRVLYDRKETLRVIRECIDQLPATVDTFDTDMILPSISSSVSP</sequence>
<evidence type="ECO:0000259" key="1">
    <source>
        <dbReference type="PROSITE" id="PS50097"/>
    </source>
</evidence>
<dbReference type="Proteomes" id="UP000250043">
    <property type="component" value="Unassembled WGS sequence"/>
</dbReference>
<protein>
    <recommendedName>
        <fullName evidence="1">BTB domain-containing protein</fullName>
    </recommendedName>
</protein>
<evidence type="ECO:0000313" key="2">
    <source>
        <dbReference type="EMBL" id="OCH91782.1"/>
    </source>
</evidence>
<proteinExistence type="predicted"/>
<dbReference type="AlphaFoldDB" id="A0A8E2DLP5"/>
<dbReference type="InterPro" id="IPR000210">
    <property type="entry name" value="BTB/POZ_dom"/>
</dbReference>
<gene>
    <name evidence="2" type="ORF">OBBRIDRAFT_791892</name>
</gene>
<dbReference type="SUPFAM" id="SSF54695">
    <property type="entry name" value="POZ domain"/>
    <property type="match status" value="1"/>
</dbReference>
<organism evidence="2 3">
    <name type="scientific">Obba rivulosa</name>
    <dbReference type="NCBI Taxonomy" id="1052685"/>
    <lineage>
        <taxon>Eukaryota</taxon>
        <taxon>Fungi</taxon>
        <taxon>Dikarya</taxon>
        <taxon>Basidiomycota</taxon>
        <taxon>Agaricomycotina</taxon>
        <taxon>Agaricomycetes</taxon>
        <taxon>Polyporales</taxon>
        <taxon>Gelatoporiaceae</taxon>
        <taxon>Obba</taxon>
    </lineage>
</organism>
<keyword evidence="3" id="KW-1185">Reference proteome</keyword>
<dbReference type="InterPro" id="IPR011333">
    <property type="entry name" value="SKP1/BTB/POZ_sf"/>
</dbReference>
<evidence type="ECO:0000313" key="3">
    <source>
        <dbReference type="Proteomes" id="UP000250043"/>
    </source>
</evidence>
<reference evidence="2 3" key="1">
    <citation type="submission" date="2016-07" db="EMBL/GenBank/DDBJ databases">
        <title>Draft genome of the white-rot fungus Obba rivulosa 3A-2.</title>
        <authorList>
            <consortium name="DOE Joint Genome Institute"/>
            <person name="Miettinen O."/>
            <person name="Riley R."/>
            <person name="Acob R."/>
            <person name="Barry K."/>
            <person name="Cullen D."/>
            <person name="De Vries R."/>
            <person name="Hainaut M."/>
            <person name="Hatakka A."/>
            <person name="Henrissat B."/>
            <person name="Hilden K."/>
            <person name="Kuo R."/>
            <person name="Labutti K."/>
            <person name="Lipzen A."/>
            <person name="Makela M.R."/>
            <person name="Sandor L."/>
            <person name="Spatafora J.W."/>
            <person name="Grigoriev I.V."/>
            <person name="Hibbett D.S."/>
        </authorList>
    </citation>
    <scope>NUCLEOTIDE SEQUENCE [LARGE SCALE GENOMIC DNA]</scope>
    <source>
        <strain evidence="2 3">3A-2</strain>
    </source>
</reference>
<name>A0A8E2DLP5_9APHY</name>
<dbReference type="CDD" id="cd18186">
    <property type="entry name" value="BTB_POZ_ZBTB_KLHL-like"/>
    <property type="match status" value="1"/>
</dbReference>
<accession>A0A8E2DLP5</accession>
<feature type="domain" description="BTB" evidence="1">
    <location>
        <begin position="30"/>
        <end position="90"/>
    </location>
</feature>
<dbReference type="OrthoDB" id="3238622at2759"/>
<dbReference type="Gene3D" id="3.30.710.10">
    <property type="entry name" value="Potassium Channel Kv1.1, Chain A"/>
    <property type="match status" value="1"/>
</dbReference>